<reference evidence="1" key="1">
    <citation type="submission" date="2019-11" db="EMBL/GenBank/DDBJ databases">
        <authorList>
            <person name="Feng L."/>
        </authorList>
    </citation>
    <scope>NUCLEOTIDE SEQUENCE</scope>
    <source>
        <strain evidence="1">PclaraLFYP37</strain>
    </source>
</reference>
<dbReference type="InterPro" id="IPR039968">
    <property type="entry name" value="BcerS-like"/>
</dbReference>
<accession>A0A6N3DFE0</accession>
<organism evidence="1">
    <name type="scientific">Paraprevotella clara</name>
    <dbReference type="NCBI Taxonomy" id="454154"/>
    <lineage>
        <taxon>Bacteria</taxon>
        <taxon>Pseudomonadati</taxon>
        <taxon>Bacteroidota</taxon>
        <taxon>Bacteroidia</taxon>
        <taxon>Bacteroidales</taxon>
        <taxon>Prevotellaceae</taxon>
        <taxon>Paraprevotella</taxon>
    </lineage>
</organism>
<dbReference type="AlphaFoldDB" id="A0A6N3DFE0"/>
<dbReference type="PANTHER" id="PTHR41368:SF1">
    <property type="entry name" value="PROTEIN YGHO"/>
    <property type="match status" value="1"/>
</dbReference>
<dbReference type="Gene3D" id="3.40.630.30">
    <property type="match status" value="1"/>
</dbReference>
<gene>
    <name evidence="1" type="ORF">PCLFYP37_02384</name>
</gene>
<dbReference type="RefSeq" id="WP_412443070.1">
    <property type="nucleotide sequence ID" value="NZ_CACRUT010000015.1"/>
</dbReference>
<evidence type="ECO:0008006" key="2">
    <source>
        <dbReference type="Google" id="ProtNLM"/>
    </source>
</evidence>
<dbReference type="SUPFAM" id="SSF55729">
    <property type="entry name" value="Acyl-CoA N-acyltransferases (Nat)"/>
    <property type="match status" value="1"/>
</dbReference>
<evidence type="ECO:0000313" key="1">
    <source>
        <dbReference type="EMBL" id="VYU27916.1"/>
    </source>
</evidence>
<dbReference type="EMBL" id="CACRUT010000015">
    <property type="protein sequence ID" value="VYU27916.1"/>
    <property type="molecule type" value="Genomic_DNA"/>
</dbReference>
<name>A0A6N3DFE0_9BACT</name>
<protein>
    <recommendedName>
        <fullName evidence="2">N-acetyltransferase domain-containing protein</fullName>
    </recommendedName>
</protein>
<dbReference type="InterPro" id="IPR016181">
    <property type="entry name" value="Acyl_CoA_acyltransferase"/>
</dbReference>
<proteinExistence type="predicted"/>
<sequence>MSAVTIKKISTRRELKAFIRFNYELYKDCPYAVPDFLEDTLDTFNPQKNAAFDFCDVDYFLALREGKIVGRVAAIINHKANQTWGTNNARFGWIDFTDDPEVSRALMDTVEAWGRVHGCDKLVGPLGFTDMDPEGMLTGGYDQLSTMSTTYNYPYYPTHMERLGYTKEVDWVERKIRVPDRDHQAHMDKYFRVAEMSAKRYNLHVRKFKSAREIRRGGWGPKIFNVVNKAYAPLYGYSEMNERQIAQYVNTYLPLVDMRLVTVVEDAEGRIIAMGVGMPSLSHALQKAKSRLFPFGWYHLVKALFFKHSDIIDLLLVAVLPEYQNKGVNAMLFADLIPICQQMGFKFGETHPQLETNEKSQGQWAYLDAEVHKHRRCYQKSLK</sequence>
<dbReference type="PANTHER" id="PTHR41368">
    <property type="entry name" value="PROTEIN YGHO"/>
    <property type="match status" value="1"/>
</dbReference>